<dbReference type="EMBL" id="MU274913">
    <property type="protein sequence ID" value="KAI0088519.1"/>
    <property type="molecule type" value="Genomic_DNA"/>
</dbReference>
<accession>A0ACB8U2R4</accession>
<name>A0ACB8U2R4_9APHY</name>
<protein>
    <submittedName>
        <fullName evidence="1">Uncharacterized protein</fullName>
    </submittedName>
</protein>
<reference evidence="1" key="1">
    <citation type="journal article" date="2021" name="Environ. Microbiol.">
        <title>Gene family expansions and transcriptome signatures uncover fungal adaptations to wood decay.</title>
        <authorList>
            <person name="Hage H."/>
            <person name="Miyauchi S."/>
            <person name="Viragh M."/>
            <person name="Drula E."/>
            <person name="Min B."/>
            <person name="Chaduli D."/>
            <person name="Navarro D."/>
            <person name="Favel A."/>
            <person name="Norest M."/>
            <person name="Lesage-Meessen L."/>
            <person name="Balint B."/>
            <person name="Merenyi Z."/>
            <person name="de Eugenio L."/>
            <person name="Morin E."/>
            <person name="Martinez A.T."/>
            <person name="Baldrian P."/>
            <person name="Stursova M."/>
            <person name="Martinez M.J."/>
            <person name="Novotny C."/>
            <person name="Magnuson J.K."/>
            <person name="Spatafora J.W."/>
            <person name="Maurice S."/>
            <person name="Pangilinan J."/>
            <person name="Andreopoulos W."/>
            <person name="LaButti K."/>
            <person name="Hundley H."/>
            <person name="Na H."/>
            <person name="Kuo A."/>
            <person name="Barry K."/>
            <person name="Lipzen A."/>
            <person name="Henrissat B."/>
            <person name="Riley R."/>
            <person name="Ahrendt S."/>
            <person name="Nagy L.G."/>
            <person name="Grigoriev I.V."/>
            <person name="Martin F."/>
            <person name="Rosso M.N."/>
        </authorList>
    </citation>
    <scope>NUCLEOTIDE SEQUENCE</scope>
    <source>
        <strain evidence="1">CBS 384.51</strain>
    </source>
</reference>
<organism evidence="1 2">
    <name type="scientific">Irpex rosettiformis</name>
    <dbReference type="NCBI Taxonomy" id="378272"/>
    <lineage>
        <taxon>Eukaryota</taxon>
        <taxon>Fungi</taxon>
        <taxon>Dikarya</taxon>
        <taxon>Basidiomycota</taxon>
        <taxon>Agaricomycotina</taxon>
        <taxon>Agaricomycetes</taxon>
        <taxon>Polyporales</taxon>
        <taxon>Irpicaceae</taxon>
        <taxon>Irpex</taxon>
    </lineage>
</organism>
<dbReference type="Proteomes" id="UP001055072">
    <property type="component" value="Unassembled WGS sequence"/>
</dbReference>
<evidence type="ECO:0000313" key="1">
    <source>
        <dbReference type="EMBL" id="KAI0088519.1"/>
    </source>
</evidence>
<gene>
    <name evidence="1" type="ORF">BDY19DRAFT_906543</name>
</gene>
<proteinExistence type="predicted"/>
<keyword evidence="2" id="KW-1185">Reference proteome</keyword>
<sequence>MKERGHCRAFVAIDIIFIIKPLILNVLRISIQLLGYWFIDYFIYIKCGLNLRSKSIGRTEQLDAMNIVYKASSTHQSRLGDSEMWTASDLVEVIAIGIGKWAIGKKLNYTNDNPSSIKNTGITHTNGTHCSNNTEIQAQAAIKKAEKRSKQELKHQLQQDELDLQTDEIHQHQPVSPIQKTAHMSIAQLESLRHEILDLDDSSNHGDGNSESSDDESGSIYHDSDEYHDGKLSNMTLLADGNKTAKSSISFLYFIQLMKTYHNDMSSINNPELTQSSPEVQNVFHHAEELMKLVIIKKNAYMDVDTHSKITFLKDTLIMVTMDRGCYEIEGCLGEDKKYMHVLIEELSTCYSQFCRKFKAMTTSKISPHFGLGDATTPENVRCVTKLFDKKHYIYPTGIPVHICIISIPFY</sequence>
<comment type="caution">
    <text evidence="1">The sequence shown here is derived from an EMBL/GenBank/DDBJ whole genome shotgun (WGS) entry which is preliminary data.</text>
</comment>
<evidence type="ECO:0000313" key="2">
    <source>
        <dbReference type="Proteomes" id="UP001055072"/>
    </source>
</evidence>